<accession>A0A194RE14</accession>
<keyword evidence="3" id="KW-1185">Reference proteome</keyword>
<dbReference type="KEGG" id="pmac:106710024"/>
<dbReference type="AlphaFoldDB" id="A0A194RE14"/>
<evidence type="ECO:0000313" key="3">
    <source>
        <dbReference type="Proteomes" id="UP000053240"/>
    </source>
</evidence>
<protein>
    <submittedName>
        <fullName evidence="2">Uncharacterized protein</fullName>
    </submittedName>
</protein>
<evidence type="ECO:0000256" key="1">
    <source>
        <dbReference type="SAM" id="MobiDB-lite"/>
    </source>
</evidence>
<proteinExistence type="predicted"/>
<gene>
    <name evidence="2" type="ORF">RR48_09760</name>
</gene>
<feature type="compositionally biased region" description="Low complexity" evidence="1">
    <location>
        <begin position="54"/>
        <end position="103"/>
    </location>
</feature>
<organism evidence="2 3">
    <name type="scientific">Papilio machaon</name>
    <name type="common">Old World swallowtail butterfly</name>
    <dbReference type="NCBI Taxonomy" id="76193"/>
    <lineage>
        <taxon>Eukaryota</taxon>
        <taxon>Metazoa</taxon>
        <taxon>Ecdysozoa</taxon>
        <taxon>Arthropoda</taxon>
        <taxon>Hexapoda</taxon>
        <taxon>Insecta</taxon>
        <taxon>Pterygota</taxon>
        <taxon>Neoptera</taxon>
        <taxon>Endopterygota</taxon>
        <taxon>Lepidoptera</taxon>
        <taxon>Glossata</taxon>
        <taxon>Ditrysia</taxon>
        <taxon>Papilionoidea</taxon>
        <taxon>Papilionidae</taxon>
        <taxon>Papilioninae</taxon>
        <taxon>Papilio</taxon>
    </lineage>
</organism>
<dbReference type="Proteomes" id="UP000053240">
    <property type="component" value="Unassembled WGS sequence"/>
</dbReference>
<name>A0A194RE14_PAPMA</name>
<reference evidence="2 3" key="1">
    <citation type="journal article" date="2015" name="Nat. Commun.">
        <title>Outbred genome sequencing and CRISPR/Cas9 gene editing in butterflies.</title>
        <authorList>
            <person name="Li X."/>
            <person name="Fan D."/>
            <person name="Zhang W."/>
            <person name="Liu G."/>
            <person name="Zhang L."/>
            <person name="Zhao L."/>
            <person name="Fang X."/>
            <person name="Chen L."/>
            <person name="Dong Y."/>
            <person name="Chen Y."/>
            <person name="Ding Y."/>
            <person name="Zhao R."/>
            <person name="Feng M."/>
            <person name="Zhu Y."/>
            <person name="Feng Y."/>
            <person name="Jiang X."/>
            <person name="Zhu D."/>
            <person name="Xiang H."/>
            <person name="Feng X."/>
            <person name="Li S."/>
            <person name="Wang J."/>
            <person name="Zhang G."/>
            <person name="Kronforst M.R."/>
            <person name="Wang W."/>
        </authorList>
    </citation>
    <scope>NUCLEOTIDE SEQUENCE [LARGE SCALE GENOMIC DNA]</scope>
    <source>
        <strain evidence="2">Ya'a_city_454_Pm</strain>
        <tissue evidence="2">Whole body</tissue>
    </source>
</reference>
<dbReference type="EMBL" id="KQ460325">
    <property type="protein sequence ID" value="KPJ15837.1"/>
    <property type="molecule type" value="Genomic_DNA"/>
</dbReference>
<feature type="region of interest" description="Disordered" evidence="1">
    <location>
        <begin position="54"/>
        <end position="116"/>
    </location>
</feature>
<dbReference type="InParanoid" id="A0A194RE14"/>
<sequence length="133" mass="14677">MSFKYYFERTLGWMLNNKIIVLLSLLSFCLFVSTLAIAGQRNRLSREIADLTSTTTTTTVRPPETTTNGDSQVTTTVTPGSETETVTTTVNPEPEITTNTNTNVEDKDPQSEVFSSKNDVTNSKLLDILGYSV</sequence>
<evidence type="ECO:0000313" key="2">
    <source>
        <dbReference type="EMBL" id="KPJ15837.1"/>
    </source>
</evidence>